<dbReference type="InterPro" id="IPR036388">
    <property type="entry name" value="WH-like_DNA-bd_sf"/>
</dbReference>
<dbReference type="InterPro" id="IPR013196">
    <property type="entry name" value="HTH_11"/>
</dbReference>
<feature type="domain" description="Helix-turn-helix type 11" evidence="1">
    <location>
        <begin position="2"/>
        <end position="39"/>
    </location>
</feature>
<sequence>MTAAVLAEELSVSERTIYRDIATLSGLGAPVEGEAGMGYVLRSGFFLPPLMFDEDEREALVLGARWVERQADSVLAKAATNAIAKIAMATPSDQREALAETGLWAALPQAEIDHTPVLKALREAIRREEKLFITYRDAAGAMTERTVWPIGMAFYDRKRLFSAWCELRTAFRHFHAENIGALSLTGERYPTRRAALVKAWRKEMRPAQTLARGS</sequence>
<evidence type="ECO:0000259" key="1">
    <source>
        <dbReference type="Pfam" id="PF08279"/>
    </source>
</evidence>
<evidence type="ECO:0000313" key="3">
    <source>
        <dbReference type="EMBL" id="GLS43955.1"/>
    </source>
</evidence>
<proteinExistence type="predicted"/>
<dbReference type="InterPro" id="IPR051534">
    <property type="entry name" value="CBASS_pafABC_assoc_protein"/>
</dbReference>
<dbReference type="RefSeq" id="WP_425488746.1">
    <property type="nucleotide sequence ID" value="NZ_JACIDN010000002.1"/>
</dbReference>
<gene>
    <name evidence="3" type="ORF">GCM10007884_19410</name>
</gene>
<dbReference type="InterPro" id="IPR036390">
    <property type="entry name" value="WH_DNA-bd_sf"/>
</dbReference>
<evidence type="ECO:0000313" key="4">
    <source>
        <dbReference type="Proteomes" id="UP001156881"/>
    </source>
</evidence>
<keyword evidence="4" id="KW-1185">Reference proteome</keyword>
<dbReference type="Pfam" id="PF13280">
    <property type="entry name" value="WYL"/>
    <property type="match status" value="1"/>
</dbReference>
<dbReference type="EMBL" id="BSPG01000008">
    <property type="protein sequence ID" value="GLS43955.1"/>
    <property type="molecule type" value="Genomic_DNA"/>
</dbReference>
<dbReference type="PROSITE" id="PS52050">
    <property type="entry name" value="WYL"/>
    <property type="match status" value="1"/>
</dbReference>
<evidence type="ECO:0000259" key="2">
    <source>
        <dbReference type="Pfam" id="PF13280"/>
    </source>
</evidence>
<dbReference type="InterPro" id="IPR026881">
    <property type="entry name" value="WYL_dom"/>
</dbReference>
<reference evidence="4" key="1">
    <citation type="journal article" date="2019" name="Int. J. Syst. Evol. Microbiol.">
        <title>The Global Catalogue of Microorganisms (GCM) 10K type strain sequencing project: providing services to taxonomists for standard genome sequencing and annotation.</title>
        <authorList>
            <consortium name="The Broad Institute Genomics Platform"/>
            <consortium name="The Broad Institute Genome Sequencing Center for Infectious Disease"/>
            <person name="Wu L."/>
            <person name="Ma J."/>
        </authorList>
    </citation>
    <scope>NUCLEOTIDE SEQUENCE [LARGE SCALE GENOMIC DNA]</scope>
    <source>
        <strain evidence="4">NBRC 107710</strain>
    </source>
</reference>
<dbReference type="Gene3D" id="1.10.10.10">
    <property type="entry name" value="Winged helix-like DNA-binding domain superfamily/Winged helix DNA-binding domain"/>
    <property type="match status" value="1"/>
</dbReference>
<feature type="domain" description="WYL" evidence="2">
    <location>
        <begin position="116"/>
        <end position="182"/>
    </location>
</feature>
<name>A0ABQ6D1N5_9HYPH</name>
<accession>A0ABQ6D1N5</accession>
<dbReference type="SUPFAM" id="SSF46785">
    <property type="entry name" value="Winged helix' DNA-binding domain"/>
    <property type="match status" value="1"/>
</dbReference>
<protein>
    <submittedName>
        <fullName evidence="3">DeoR family transcriptional regulator</fullName>
    </submittedName>
</protein>
<dbReference type="Proteomes" id="UP001156881">
    <property type="component" value="Unassembled WGS sequence"/>
</dbReference>
<comment type="caution">
    <text evidence="3">The sequence shown here is derived from an EMBL/GenBank/DDBJ whole genome shotgun (WGS) entry which is preliminary data.</text>
</comment>
<dbReference type="Pfam" id="PF08279">
    <property type="entry name" value="HTH_11"/>
    <property type="match status" value="1"/>
</dbReference>
<dbReference type="PANTHER" id="PTHR34580">
    <property type="match status" value="1"/>
</dbReference>
<dbReference type="PANTHER" id="PTHR34580:SF3">
    <property type="entry name" value="PROTEIN PAFB"/>
    <property type="match status" value="1"/>
</dbReference>
<organism evidence="3 4">
    <name type="scientific">Methylobacterium brachythecii</name>
    <dbReference type="NCBI Taxonomy" id="1176177"/>
    <lineage>
        <taxon>Bacteria</taxon>
        <taxon>Pseudomonadati</taxon>
        <taxon>Pseudomonadota</taxon>
        <taxon>Alphaproteobacteria</taxon>
        <taxon>Hyphomicrobiales</taxon>
        <taxon>Methylobacteriaceae</taxon>
        <taxon>Methylobacterium</taxon>
    </lineage>
</organism>